<dbReference type="PANTHER" id="PTHR11177">
    <property type="entry name" value="CHITINASE"/>
    <property type="match status" value="1"/>
</dbReference>
<evidence type="ECO:0000256" key="5">
    <source>
        <dbReference type="SAM" id="SignalP"/>
    </source>
</evidence>
<keyword evidence="5" id="KW-0732">Signal</keyword>
<dbReference type="EMBL" id="BGPR01004668">
    <property type="protein sequence ID" value="GBN02035.1"/>
    <property type="molecule type" value="Genomic_DNA"/>
</dbReference>
<feature type="domain" description="GH18" evidence="6">
    <location>
        <begin position="36"/>
        <end position="386"/>
    </location>
</feature>
<dbReference type="PROSITE" id="PS01095">
    <property type="entry name" value="GH18_1"/>
    <property type="match status" value="1"/>
</dbReference>
<dbReference type="SUPFAM" id="SSF51445">
    <property type="entry name" value="(Trans)glycosidases"/>
    <property type="match status" value="1"/>
</dbReference>
<dbReference type="InterPro" id="IPR029070">
    <property type="entry name" value="Chitinase_insertion_sf"/>
</dbReference>
<evidence type="ECO:0000256" key="4">
    <source>
        <dbReference type="RuleBase" id="RU004453"/>
    </source>
</evidence>
<keyword evidence="1 3" id="KW-0378">Hydrolase</keyword>
<dbReference type="Proteomes" id="UP000499080">
    <property type="component" value="Unassembled WGS sequence"/>
</dbReference>
<dbReference type="InterPro" id="IPR001223">
    <property type="entry name" value="Glyco_hydro18_cat"/>
</dbReference>
<protein>
    <submittedName>
        <fullName evidence="7">Acidic mammalian chitinase</fullName>
    </submittedName>
</protein>
<dbReference type="OrthoDB" id="76388at2759"/>
<evidence type="ECO:0000259" key="6">
    <source>
        <dbReference type="PROSITE" id="PS51910"/>
    </source>
</evidence>
<dbReference type="Pfam" id="PF00704">
    <property type="entry name" value="Glyco_hydro_18"/>
    <property type="match status" value="1"/>
</dbReference>
<dbReference type="InterPro" id="IPR001579">
    <property type="entry name" value="Glyco_hydro_18_chit_AS"/>
</dbReference>
<dbReference type="SUPFAM" id="SSF54556">
    <property type="entry name" value="Chitinase insertion domain"/>
    <property type="match status" value="1"/>
</dbReference>
<dbReference type="GO" id="GO:0005576">
    <property type="term" value="C:extracellular region"/>
    <property type="evidence" value="ECO:0007669"/>
    <property type="project" value="TreeGrafter"/>
</dbReference>
<dbReference type="PANTHER" id="PTHR11177:SF390">
    <property type="entry name" value="CHITINASE 11"/>
    <property type="match status" value="1"/>
</dbReference>
<reference evidence="7 8" key="1">
    <citation type="journal article" date="2019" name="Sci. Rep.">
        <title>Orb-weaving spider Araneus ventricosus genome elucidates the spidroin gene catalogue.</title>
        <authorList>
            <person name="Kono N."/>
            <person name="Nakamura H."/>
            <person name="Ohtoshi R."/>
            <person name="Moran D.A.P."/>
            <person name="Shinohara A."/>
            <person name="Yoshida Y."/>
            <person name="Fujiwara M."/>
            <person name="Mori M."/>
            <person name="Tomita M."/>
            <person name="Arakawa K."/>
        </authorList>
    </citation>
    <scope>NUCLEOTIDE SEQUENCE [LARGE SCALE GENOMIC DNA]</scope>
</reference>
<comment type="similarity">
    <text evidence="4">Belongs to the glycosyl hydrolase 18 family.</text>
</comment>
<dbReference type="InterPro" id="IPR011583">
    <property type="entry name" value="Chitinase_II/V-like_cat"/>
</dbReference>
<proteinExistence type="inferred from homology"/>
<dbReference type="Gene3D" id="3.20.20.80">
    <property type="entry name" value="Glycosidases"/>
    <property type="match status" value="1"/>
</dbReference>
<evidence type="ECO:0000256" key="3">
    <source>
        <dbReference type="RuleBase" id="RU000489"/>
    </source>
</evidence>
<keyword evidence="8" id="KW-1185">Reference proteome</keyword>
<dbReference type="GO" id="GO:0008061">
    <property type="term" value="F:chitin binding"/>
    <property type="evidence" value="ECO:0007669"/>
    <property type="project" value="InterPro"/>
</dbReference>
<evidence type="ECO:0000256" key="2">
    <source>
        <dbReference type="ARBA" id="ARBA00023295"/>
    </source>
</evidence>
<dbReference type="Gene3D" id="3.10.50.10">
    <property type="match status" value="1"/>
</dbReference>
<organism evidence="7 8">
    <name type="scientific">Araneus ventricosus</name>
    <name type="common">Orbweaver spider</name>
    <name type="synonym">Epeira ventricosa</name>
    <dbReference type="NCBI Taxonomy" id="182803"/>
    <lineage>
        <taxon>Eukaryota</taxon>
        <taxon>Metazoa</taxon>
        <taxon>Ecdysozoa</taxon>
        <taxon>Arthropoda</taxon>
        <taxon>Chelicerata</taxon>
        <taxon>Arachnida</taxon>
        <taxon>Araneae</taxon>
        <taxon>Araneomorphae</taxon>
        <taxon>Entelegynae</taxon>
        <taxon>Araneoidea</taxon>
        <taxon>Araneidae</taxon>
        <taxon>Araneus</taxon>
    </lineage>
</organism>
<sequence length="386" mass="43838">MRNFWLIMNAFIKFLILLCSAIPALCYTRPIGKPDLLRVCYFTVDNLAPNVLNTTLCTHIIAGFSVVTNGVLDLGNEEKKKLFLQTTDLKRNNPELKVLLTVGGGGSNGGFSEAFNSTNNRTKFIISTLATLGKYNFDGFDIDWEFPVWNDAIKEDKSNFISFLKEFRALSTFYAHLVGKPPSLLTVAVAAVQNIITSSYDIPEMAKYVDFINLMSYDYHDYFWYTPFTGHNSPLFNSSREKAYFSTLNTAWSANYWYQQGMPKSKIMVGIPTYAHTYILVNPHFHNVDDPATGTKNDLTFSDVCKFLSSGATRVFDNESQVPYAYKDYDWVSYEDPVSISGKAKWIKSEGYGGAMTYNLNSDDWSCMCDKTPFLLHRIIYDIFTK</sequence>
<dbReference type="GO" id="GO:0005975">
    <property type="term" value="P:carbohydrate metabolic process"/>
    <property type="evidence" value="ECO:0007669"/>
    <property type="project" value="InterPro"/>
</dbReference>
<dbReference type="GO" id="GO:0004568">
    <property type="term" value="F:chitinase activity"/>
    <property type="evidence" value="ECO:0007669"/>
    <property type="project" value="TreeGrafter"/>
</dbReference>
<dbReference type="AlphaFoldDB" id="A0A4Y2KI76"/>
<dbReference type="PROSITE" id="PS51910">
    <property type="entry name" value="GH18_2"/>
    <property type="match status" value="1"/>
</dbReference>
<dbReference type="SMART" id="SM00636">
    <property type="entry name" value="Glyco_18"/>
    <property type="match status" value="1"/>
</dbReference>
<name>A0A4Y2KI76_ARAVE</name>
<evidence type="ECO:0000256" key="1">
    <source>
        <dbReference type="ARBA" id="ARBA00022801"/>
    </source>
</evidence>
<gene>
    <name evidence="7" type="primary">Chia</name>
    <name evidence="7" type="ORF">AVEN_142299_1</name>
</gene>
<keyword evidence="2 3" id="KW-0326">Glycosidase</keyword>
<dbReference type="InterPro" id="IPR050314">
    <property type="entry name" value="Glycosyl_Hydrlase_18"/>
</dbReference>
<evidence type="ECO:0000313" key="8">
    <source>
        <dbReference type="Proteomes" id="UP000499080"/>
    </source>
</evidence>
<accession>A0A4Y2KI76</accession>
<feature type="chain" id="PRO_5021312845" evidence="5">
    <location>
        <begin position="27"/>
        <end position="386"/>
    </location>
</feature>
<comment type="caution">
    <text evidence="7">The sequence shown here is derived from an EMBL/GenBank/DDBJ whole genome shotgun (WGS) entry which is preliminary data.</text>
</comment>
<evidence type="ECO:0000313" key="7">
    <source>
        <dbReference type="EMBL" id="GBN02035.1"/>
    </source>
</evidence>
<feature type="signal peptide" evidence="5">
    <location>
        <begin position="1"/>
        <end position="26"/>
    </location>
</feature>
<dbReference type="InterPro" id="IPR017853">
    <property type="entry name" value="GH"/>
</dbReference>
<dbReference type="GO" id="GO:0006032">
    <property type="term" value="P:chitin catabolic process"/>
    <property type="evidence" value="ECO:0007669"/>
    <property type="project" value="TreeGrafter"/>
</dbReference>